<dbReference type="InterPro" id="IPR050204">
    <property type="entry name" value="AraC_XylS_family_regulators"/>
</dbReference>
<dbReference type="Pfam" id="PF14525">
    <property type="entry name" value="AraC_binding_2"/>
    <property type="match status" value="1"/>
</dbReference>
<dbReference type="InterPro" id="IPR009057">
    <property type="entry name" value="Homeodomain-like_sf"/>
</dbReference>
<evidence type="ECO:0000313" key="6">
    <source>
        <dbReference type="Proteomes" id="UP000245216"/>
    </source>
</evidence>
<keyword evidence="1" id="KW-0805">Transcription regulation</keyword>
<feature type="domain" description="HTH araC/xylS-type" evidence="4">
    <location>
        <begin position="214"/>
        <end position="315"/>
    </location>
</feature>
<dbReference type="PRINTS" id="PR00032">
    <property type="entry name" value="HTHARAC"/>
</dbReference>
<organism evidence="5 6">
    <name type="scientific">Alcaligenes faecalis</name>
    <dbReference type="NCBI Taxonomy" id="511"/>
    <lineage>
        <taxon>Bacteria</taxon>
        <taxon>Pseudomonadati</taxon>
        <taxon>Pseudomonadota</taxon>
        <taxon>Betaproteobacteria</taxon>
        <taxon>Burkholderiales</taxon>
        <taxon>Alcaligenaceae</taxon>
        <taxon>Alcaligenes</taxon>
    </lineage>
</organism>
<keyword evidence="3" id="KW-0804">Transcription</keyword>
<evidence type="ECO:0000256" key="2">
    <source>
        <dbReference type="ARBA" id="ARBA00023125"/>
    </source>
</evidence>
<comment type="caution">
    <text evidence="5">The sequence shown here is derived from an EMBL/GenBank/DDBJ whole genome shotgun (WGS) entry which is preliminary data.</text>
</comment>
<dbReference type="GO" id="GO:0043565">
    <property type="term" value="F:sequence-specific DNA binding"/>
    <property type="evidence" value="ECO:0007669"/>
    <property type="project" value="InterPro"/>
</dbReference>
<proteinExistence type="predicted"/>
<dbReference type="STRING" id="511.UZ73_05735"/>
<evidence type="ECO:0000259" key="4">
    <source>
        <dbReference type="PROSITE" id="PS01124"/>
    </source>
</evidence>
<reference evidence="5 6" key="2">
    <citation type="submission" date="2018-05" db="EMBL/GenBank/DDBJ databases">
        <authorList>
            <person name="Lanie J.A."/>
            <person name="Ng W.-L."/>
            <person name="Kazmierczak K.M."/>
            <person name="Andrzejewski T.M."/>
            <person name="Davidsen T.M."/>
            <person name="Wayne K.J."/>
            <person name="Tettelin H."/>
            <person name="Glass J.I."/>
            <person name="Rusch D."/>
            <person name="Podicherti R."/>
            <person name="Tsui H.-C.T."/>
            <person name="Winkler M.E."/>
        </authorList>
    </citation>
    <scope>NUCLEOTIDE SEQUENCE [LARGE SCALE GENOMIC DNA]</scope>
    <source>
        <strain evidence="5 6">YBY</strain>
    </source>
</reference>
<dbReference type="EMBL" id="QEXO01000002">
    <property type="protein sequence ID" value="PWE14427.1"/>
    <property type="molecule type" value="Genomic_DNA"/>
</dbReference>
<reference evidence="5 6" key="1">
    <citation type="submission" date="2018-05" db="EMBL/GenBank/DDBJ databases">
        <title>Genome Sequence of an Efficient Indole-Degrading Bacterium, Alcaligenes sp.YBY.</title>
        <authorList>
            <person name="Yang B."/>
        </authorList>
    </citation>
    <scope>NUCLEOTIDE SEQUENCE [LARGE SCALE GENOMIC DNA]</scope>
    <source>
        <strain evidence="5 6">YBY</strain>
    </source>
</reference>
<evidence type="ECO:0000256" key="1">
    <source>
        <dbReference type="ARBA" id="ARBA00023015"/>
    </source>
</evidence>
<keyword evidence="2" id="KW-0238">DNA-binding</keyword>
<gene>
    <name evidence="5" type="ORF">DF183_06780</name>
</gene>
<dbReference type="AlphaFoldDB" id="A0A2U2BKE1"/>
<dbReference type="PROSITE" id="PS00041">
    <property type="entry name" value="HTH_ARAC_FAMILY_1"/>
    <property type="match status" value="1"/>
</dbReference>
<dbReference type="GO" id="GO:0003700">
    <property type="term" value="F:DNA-binding transcription factor activity"/>
    <property type="evidence" value="ECO:0007669"/>
    <property type="project" value="InterPro"/>
</dbReference>
<dbReference type="InterPro" id="IPR018060">
    <property type="entry name" value="HTH_AraC"/>
</dbReference>
<evidence type="ECO:0000313" key="5">
    <source>
        <dbReference type="EMBL" id="PWE14427.1"/>
    </source>
</evidence>
<evidence type="ECO:0000256" key="3">
    <source>
        <dbReference type="ARBA" id="ARBA00023163"/>
    </source>
</evidence>
<dbReference type="SUPFAM" id="SSF46689">
    <property type="entry name" value="Homeodomain-like"/>
    <property type="match status" value="1"/>
</dbReference>
<dbReference type="Pfam" id="PF12833">
    <property type="entry name" value="HTH_18"/>
    <property type="match status" value="1"/>
</dbReference>
<sequence>MEQWSTTAIPATRRAPYWMEAVNKAYVQLECAVPSRSSAPFFGAITRRELAAVSLSHITSTTQTVLRTPLQISRASEDIFLLSIQVAGAGKLVQDEKTAHLKPGDLALYDSTRPYQLLFDHDFEQYVLSLPGSILRKRLHNAEDMTACKITSAQSGTARLLSHMVSELMDCPPSGGPIVDLSLADSLVGILVAALAENLGSLPLSGDTGSVRRDRIKAYVLENLRDPELNIGKIAKRLSLTASTVHRAWEGEADSLTNWIWSMRLKGAEQDLRRLAHHNKTITEIAYHWGFSSSAHFSRAFRQRFGVPPKEARESMRALVQSDSMPV</sequence>
<dbReference type="PANTHER" id="PTHR46796:SF6">
    <property type="entry name" value="ARAC SUBFAMILY"/>
    <property type="match status" value="1"/>
</dbReference>
<dbReference type="PANTHER" id="PTHR46796">
    <property type="entry name" value="HTH-TYPE TRANSCRIPTIONAL ACTIVATOR RHAS-RELATED"/>
    <property type="match status" value="1"/>
</dbReference>
<name>A0A2U2BKE1_ALCFA</name>
<protein>
    <submittedName>
        <fullName evidence="5">AraC family transcriptional regulator</fullName>
    </submittedName>
</protein>
<dbReference type="SMART" id="SM00342">
    <property type="entry name" value="HTH_ARAC"/>
    <property type="match status" value="1"/>
</dbReference>
<accession>A0A2U2BKE1</accession>
<dbReference type="InterPro" id="IPR018062">
    <property type="entry name" value="HTH_AraC-typ_CS"/>
</dbReference>
<dbReference type="PROSITE" id="PS01124">
    <property type="entry name" value="HTH_ARAC_FAMILY_2"/>
    <property type="match status" value="1"/>
</dbReference>
<dbReference type="InterPro" id="IPR020449">
    <property type="entry name" value="Tscrpt_reg_AraC-type_HTH"/>
</dbReference>
<dbReference type="Gene3D" id="1.10.10.60">
    <property type="entry name" value="Homeodomain-like"/>
    <property type="match status" value="1"/>
</dbReference>
<dbReference type="Proteomes" id="UP000245216">
    <property type="component" value="Unassembled WGS sequence"/>
</dbReference>
<dbReference type="InterPro" id="IPR035418">
    <property type="entry name" value="AraC-bd_2"/>
</dbReference>
<dbReference type="RefSeq" id="WP_109088725.1">
    <property type="nucleotide sequence ID" value="NZ_QEXO01000002.1"/>
</dbReference>